<dbReference type="AlphaFoldDB" id="A0A7S0Q980"/>
<dbReference type="PROSITE" id="PS50096">
    <property type="entry name" value="IQ"/>
    <property type="match status" value="3"/>
</dbReference>
<dbReference type="SMART" id="SM00015">
    <property type="entry name" value="IQ"/>
    <property type="match status" value="3"/>
</dbReference>
<name>A0A7S0Q980_9EUKA</name>
<gene>
    <name evidence="1" type="ORF">CPEL01642_LOCUS24191</name>
</gene>
<protein>
    <submittedName>
        <fullName evidence="1">Uncharacterized protein</fullName>
    </submittedName>
</protein>
<evidence type="ECO:0000313" key="1">
    <source>
        <dbReference type="EMBL" id="CAD8620808.1"/>
    </source>
</evidence>
<reference evidence="1" key="1">
    <citation type="submission" date="2021-01" db="EMBL/GenBank/DDBJ databases">
        <authorList>
            <person name="Corre E."/>
            <person name="Pelletier E."/>
            <person name="Niang G."/>
            <person name="Scheremetjew M."/>
            <person name="Finn R."/>
            <person name="Kale V."/>
            <person name="Holt S."/>
            <person name="Cochrane G."/>
            <person name="Meng A."/>
            <person name="Brown T."/>
            <person name="Cohen L."/>
        </authorList>
    </citation>
    <scope>NUCLEOTIDE SEQUENCE</scope>
    <source>
        <strain evidence="1">PLY182g</strain>
    </source>
</reference>
<dbReference type="Pfam" id="PF00612">
    <property type="entry name" value="IQ"/>
    <property type="match status" value="2"/>
</dbReference>
<dbReference type="Gene3D" id="1.20.5.190">
    <property type="match status" value="1"/>
</dbReference>
<dbReference type="InterPro" id="IPR000048">
    <property type="entry name" value="IQ_motif_EF-hand-BS"/>
</dbReference>
<sequence>MEMNKSRALAEKQKKDLIPCFAKCLSSREHEAATAMQAIVRGKNARFQREELNRVEWFMFYMKARNFDKAKALAVTLEEFEAIADAQAPPSEEDEAAIKMQSVLRGKKTREELQEVARLEWFEYYKKTGDFDQALDMAISPDEEESVKKARQAAEAPQEVHLAATKVQARLRGHMTRTDQQEGARLEWLEYYKSMGQFELAREVCVTPDEEAEIIALELAAEKISAPKSHAGYLCNCFKTNVVSDTAK</sequence>
<proteinExistence type="predicted"/>
<dbReference type="EMBL" id="HBEY01050311">
    <property type="protein sequence ID" value="CAD8620808.1"/>
    <property type="molecule type" value="Transcribed_RNA"/>
</dbReference>
<organism evidence="1">
    <name type="scientific">Coccolithus braarudii</name>
    <dbReference type="NCBI Taxonomy" id="221442"/>
    <lineage>
        <taxon>Eukaryota</taxon>
        <taxon>Haptista</taxon>
        <taxon>Haptophyta</taxon>
        <taxon>Prymnesiophyceae</taxon>
        <taxon>Coccolithales</taxon>
        <taxon>Coccolithaceae</taxon>
        <taxon>Coccolithus</taxon>
    </lineage>
</organism>
<accession>A0A7S0Q980</accession>